<dbReference type="Pfam" id="PF00106">
    <property type="entry name" value="adh_short"/>
    <property type="match status" value="1"/>
</dbReference>
<reference evidence="3" key="1">
    <citation type="journal article" date="2020" name="bioRxiv">
        <title>Chromosome-level reference genome of the European wasp spider Argiope bruennichi: a resource for studies on range expansion and evolutionary adaptation.</title>
        <authorList>
            <person name="Sheffer M.M."/>
            <person name="Hoppe A."/>
            <person name="Krehenwinkel H."/>
            <person name="Uhl G."/>
            <person name="Kuss A.W."/>
            <person name="Jensen L."/>
            <person name="Jensen C."/>
            <person name="Gillespie R.G."/>
            <person name="Hoff K.J."/>
            <person name="Prost S."/>
        </authorList>
    </citation>
    <scope>NUCLEOTIDE SEQUENCE</scope>
</reference>
<evidence type="ECO:0000313" key="3">
    <source>
        <dbReference type="EMBL" id="KAF8772040.1"/>
    </source>
</evidence>
<protein>
    <submittedName>
        <fullName evidence="3">C-factor like protein</fullName>
    </submittedName>
</protein>
<keyword evidence="4" id="KW-1185">Reference proteome</keyword>
<evidence type="ECO:0000256" key="1">
    <source>
        <dbReference type="ARBA" id="ARBA00022857"/>
    </source>
</evidence>
<accession>A0A8T0EHB9</accession>
<evidence type="ECO:0000313" key="4">
    <source>
        <dbReference type="Proteomes" id="UP000807504"/>
    </source>
</evidence>
<name>A0A8T0EHB9_ARGBR</name>
<dbReference type="Proteomes" id="UP000807504">
    <property type="component" value="Unassembled WGS sequence"/>
</dbReference>
<dbReference type="Gene3D" id="3.40.50.720">
    <property type="entry name" value="NAD(P)-binding Rossmann-like Domain"/>
    <property type="match status" value="1"/>
</dbReference>
<keyword evidence="2" id="KW-0560">Oxidoreductase</keyword>
<dbReference type="PRINTS" id="PR00081">
    <property type="entry name" value="GDHRDH"/>
</dbReference>
<proteinExistence type="predicted"/>
<dbReference type="GO" id="GO:0005737">
    <property type="term" value="C:cytoplasm"/>
    <property type="evidence" value="ECO:0007669"/>
    <property type="project" value="TreeGrafter"/>
</dbReference>
<reference evidence="3" key="2">
    <citation type="submission" date="2020-06" db="EMBL/GenBank/DDBJ databases">
        <authorList>
            <person name="Sheffer M."/>
        </authorList>
    </citation>
    <scope>NUCLEOTIDE SEQUENCE</scope>
</reference>
<organism evidence="3 4">
    <name type="scientific">Argiope bruennichi</name>
    <name type="common">Wasp spider</name>
    <name type="synonym">Aranea bruennichi</name>
    <dbReference type="NCBI Taxonomy" id="94029"/>
    <lineage>
        <taxon>Eukaryota</taxon>
        <taxon>Metazoa</taxon>
        <taxon>Ecdysozoa</taxon>
        <taxon>Arthropoda</taxon>
        <taxon>Chelicerata</taxon>
        <taxon>Arachnida</taxon>
        <taxon>Araneae</taxon>
        <taxon>Araneomorphae</taxon>
        <taxon>Entelegynae</taxon>
        <taxon>Araneoidea</taxon>
        <taxon>Araneidae</taxon>
        <taxon>Argiope</taxon>
    </lineage>
</organism>
<evidence type="ECO:0000256" key="2">
    <source>
        <dbReference type="ARBA" id="ARBA00023002"/>
    </source>
</evidence>
<dbReference type="EMBL" id="JABXBU010002228">
    <property type="protein sequence ID" value="KAF8772040.1"/>
    <property type="molecule type" value="Genomic_DNA"/>
</dbReference>
<dbReference type="GO" id="GO:0016491">
    <property type="term" value="F:oxidoreductase activity"/>
    <property type="evidence" value="ECO:0007669"/>
    <property type="project" value="UniProtKB-KW"/>
</dbReference>
<dbReference type="InterPro" id="IPR036291">
    <property type="entry name" value="NAD(P)-bd_dom_sf"/>
</dbReference>
<sequence length="542" mass="59624">MVTGANRGIGLEFVRQLSQLSDPPQYIFATYRNADSLKDLKEIEESSKKAKIILIKMDVTRSEEIASAKQTVEATVGEKGLNLLINNAGVAQPELFPNITPQNLELHFKVNTEGPIMVLQAMLPILEKAARLKGEGGAMSASRAAVLNMTSMAGSITNTGVVFTEDLAVPSYKTSKAALNMAMKVAAAHAKDKGILVVMMCPGWVKTDMGGKDRAVLEPEDSIAAMIKTLSILNESHHGQTKQLPTSLPYTTPTVKPLTYDGQTSWTQFDVVSSTNGWSDVVKASQLVASLRGSAAEVLQGIPSEKLTDLMTIEKALESRFGDSHLTQFYRTELKTRRQKAGESLQVLAADVERLMSLAYAECLRDVRVSLAVQYFVDAIRDEDTQLVTRLIDEKDLKSVLAYSMKYEAAKIVSWSPRHVRRIVIQNDAGRKSDDKFESLCSMLEKLLNSRDGEKNNIPRRNPNVTCWRYAVTDFPSQVSQKGVLVVASLVDLKTEAIPVRVLNLNNKPKIVNKGTVIASCDPVVDIVVRPQEFSFDNFGES</sequence>
<keyword evidence="1" id="KW-0521">NADP</keyword>
<dbReference type="AlphaFoldDB" id="A0A8T0EHB9"/>
<dbReference type="CDD" id="cd05325">
    <property type="entry name" value="carb_red_sniffer_like_SDR_c"/>
    <property type="match status" value="1"/>
</dbReference>
<dbReference type="PANTHER" id="PTHR43544">
    <property type="entry name" value="SHORT-CHAIN DEHYDROGENASE/REDUCTASE"/>
    <property type="match status" value="1"/>
</dbReference>
<dbReference type="InterPro" id="IPR002347">
    <property type="entry name" value="SDR_fam"/>
</dbReference>
<dbReference type="SUPFAM" id="SSF51735">
    <property type="entry name" value="NAD(P)-binding Rossmann-fold domains"/>
    <property type="match status" value="1"/>
</dbReference>
<gene>
    <name evidence="3" type="ORF">HNY73_019387</name>
</gene>
<dbReference type="PANTHER" id="PTHR43544:SF7">
    <property type="entry name" value="NADB-LER2"/>
    <property type="match status" value="1"/>
</dbReference>
<comment type="caution">
    <text evidence="3">The sequence shown here is derived from an EMBL/GenBank/DDBJ whole genome shotgun (WGS) entry which is preliminary data.</text>
</comment>
<dbReference type="InterPro" id="IPR051468">
    <property type="entry name" value="Fungal_SecMetab_SDRs"/>
</dbReference>